<accession>A0AAU9X5Y7</accession>
<comment type="caution">
    <text evidence="2">The sequence shown here is derived from an EMBL/GenBank/DDBJ whole genome shotgun (WGS) entry which is preliminary data.</text>
</comment>
<evidence type="ECO:0000313" key="2">
    <source>
        <dbReference type="EMBL" id="CAH3137632.1"/>
    </source>
</evidence>
<gene>
    <name evidence="2" type="ORF">PMEA_00018181</name>
</gene>
<feature type="region of interest" description="Disordered" evidence="1">
    <location>
        <begin position="69"/>
        <end position="90"/>
    </location>
</feature>
<dbReference type="Proteomes" id="UP001159428">
    <property type="component" value="Unassembled WGS sequence"/>
</dbReference>
<keyword evidence="3" id="KW-1185">Reference proteome</keyword>
<evidence type="ECO:0000313" key="3">
    <source>
        <dbReference type="Proteomes" id="UP001159428"/>
    </source>
</evidence>
<proteinExistence type="predicted"/>
<reference evidence="2 3" key="1">
    <citation type="submission" date="2022-05" db="EMBL/GenBank/DDBJ databases">
        <authorList>
            <consortium name="Genoscope - CEA"/>
            <person name="William W."/>
        </authorList>
    </citation>
    <scope>NUCLEOTIDE SEQUENCE [LARGE SCALE GENOMIC DNA]</scope>
</reference>
<evidence type="ECO:0000256" key="1">
    <source>
        <dbReference type="SAM" id="MobiDB-lite"/>
    </source>
</evidence>
<sequence>MLNGLEKPPASIRIIPICIQKMTEEVLGVNICCSSTSALCQTGNNDGKNWNFTPYLYQREIQAVELQGAARKQRETRRRGRWNTGVRFPE</sequence>
<organism evidence="2 3">
    <name type="scientific">Pocillopora meandrina</name>
    <dbReference type="NCBI Taxonomy" id="46732"/>
    <lineage>
        <taxon>Eukaryota</taxon>
        <taxon>Metazoa</taxon>
        <taxon>Cnidaria</taxon>
        <taxon>Anthozoa</taxon>
        <taxon>Hexacorallia</taxon>
        <taxon>Scleractinia</taxon>
        <taxon>Astrocoeniina</taxon>
        <taxon>Pocilloporidae</taxon>
        <taxon>Pocillopora</taxon>
    </lineage>
</organism>
<dbReference type="EMBL" id="CALNXJ010000031">
    <property type="protein sequence ID" value="CAH3137632.1"/>
    <property type="molecule type" value="Genomic_DNA"/>
</dbReference>
<protein>
    <submittedName>
        <fullName evidence="2">Uncharacterized protein</fullName>
    </submittedName>
</protein>
<dbReference type="AlphaFoldDB" id="A0AAU9X5Y7"/>
<name>A0AAU9X5Y7_9CNID</name>